<dbReference type="Pfam" id="PF17799">
    <property type="entry name" value="RRM_Rrp7"/>
    <property type="match status" value="1"/>
</dbReference>
<dbReference type="GO" id="GO:0034456">
    <property type="term" value="C:UTP-C complex"/>
    <property type="evidence" value="ECO:0007669"/>
    <property type="project" value="TreeGrafter"/>
</dbReference>
<keyword evidence="6" id="KW-1185">Reference proteome</keyword>
<organism evidence="5 6">
    <name type="scientific">Naganishia liquefaciens</name>
    <dbReference type="NCBI Taxonomy" id="104408"/>
    <lineage>
        <taxon>Eukaryota</taxon>
        <taxon>Fungi</taxon>
        <taxon>Dikarya</taxon>
        <taxon>Basidiomycota</taxon>
        <taxon>Agaricomycotina</taxon>
        <taxon>Tremellomycetes</taxon>
        <taxon>Filobasidiales</taxon>
        <taxon>Filobasidiaceae</taxon>
        <taxon>Naganishia</taxon>
    </lineage>
</organism>
<dbReference type="GO" id="GO:0000028">
    <property type="term" value="P:ribosomal small subunit assembly"/>
    <property type="evidence" value="ECO:0007669"/>
    <property type="project" value="TreeGrafter"/>
</dbReference>
<dbReference type="PANTHER" id="PTHR13191">
    <property type="entry name" value="RIBOSOMAL RNA PROCESSING PROTEIN 7-RELATED"/>
    <property type="match status" value="1"/>
</dbReference>
<accession>A0A8H3U066</accession>
<feature type="domain" description="Ribosomal RNA-processing protein 7 C-terminal" evidence="3">
    <location>
        <begin position="271"/>
        <end position="425"/>
    </location>
</feature>
<gene>
    <name evidence="5" type="ORF">NliqN6_6420</name>
</gene>
<dbReference type="InterPro" id="IPR024326">
    <property type="entry name" value="RRP7_C"/>
</dbReference>
<evidence type="ECO:0008006" key="7">
    <source>
        <dbReference type="Google" id="ProtNLM"/>
    </source>
</evidence>
<dbReference type="Proteomes" id="UP000620104">
    <property type="component" value="Unassembled WGS sequence"/>
</dbReference>
<dbReference type="Pfam" id="PF12923">
    <property type="entry name" value="RRP7"/>
    <property type="match status" value="1"/>
</dbReference>
<evidence type="ECO:0000313" key="5">
    <source>
        <dbReference type="EMBL" id="GHJ90018.1"/>
    </source>
</evidence>
<evidence type="ECO:0000256" key="1">
    <source>
        <dbReference type="ARBA" id="ARBA00006110"/>
    </source>
</evidence>
<dbReference type="Gene3D" id="6.10.250.1770">
    <property type="match status" value="1"/>
</dbReference>
<name>A0A8H3U066_9TREE</name>
<dbReference type="InterPro" id="IPR040446">
    <property type="entry name" value="RRP7"/>
</dbReference>
<dbReference type="GO" id="GO:0032545">
    <property type="term" value="C:CURI complex"/>
    <property type="evidence" value="ECO:0007669"/>
    <property type="project" value="TreeGrafter"/>
</dbReference>
<sequence length="425" mass="47379">MSKRQRVSLSEDSLYNGFRPVPIRVQDRDAIARKSNAKGKGKATDILSSATHYLWIRQHRAPRNGTATADDEPIPANRTLFVANLPVDTTERDVRLMFGTYGGIDRVEFKVGEIGHIGREGDPWWTVEDDEEMSESSEGESEEEEEEEGTEDVAAEDPEQERAEPESGMTKRQRRRAARKQARADPEFALNAQRRKAPQVVPLPPLNPRTSANGQGYLAPCSGCYVVFLDELSVTRCLELAGKGTVKTWERSSSDEPTGLAYYQRLHALLRPPLAIIQKHADTSIALFDWHANLSSERAKRGAITDDDGFTLVVRGGKYGRTAGKGDKGVGVASRRFMLDSKKAVKKKVVGASAEEMGREDDAAMLDAREGLTRGKKRKAQQLEGFYKFQRDEQRRSHLANIRASFEADKAKVASLKAAKRFKPY</sequence>
<dbReference type="SUPFAM" id="SSF54928">
    <property type="entry name" value="RNA-binding domain, RBD"/>
    <property type="match status" value="1"/>
</dbReference>
<evidence type="ECO:0000259" key="3">
    <source>
        <dbReference type="Pfam" id="PF12923"/>
    </source>
</evidence>
<feature type="domain" description="Rrp7 RRM-like N-terminal" evidence="4">
    <location>
        <begin position="47"/>
        <end position="103"/>
    </location>
</feature>
<feature type="region of interest" description="Disordered" evidence="2">
    <location>
        <begin position="118"/>
        <end position="205"/>
    </location>
</feature>
<feature type="compositionally biased region" description="Acidic residues" evidence="2">
    <location>
        <begin position="127"/>
        <end position="159"/>
    </location>
</feature>
<dbReference type="GO" id="GO:0006364">
    <property type="term" value="P:rRNA processing"/>
    <property type="evidence" value="ECO:0007669"/>
    <property type="project" value="TreeGrafter"/>
</dbReference>
<comment type="caution">
    <text evidence="5">The sequence shown here is derived from an EMBL/GenBank/DDBJ whole genome shotgun (WGS) entry which is preliminary data.</text>
</comment>
<feature type="compositionally biased region" description="Basic residues" evidence="2">
    <location>
        <begin position="171"/>
        <end position="181"/>
    </location>
</feature>
<dbReference type="OrthoDB" id="5390at2759"/>
<dbReference type="InterPro" id="IPR040447">
    <property type="entry name" value="RRM_Rrp7"/>
</dbReference>
<evidence type="ECO:0000313" key="6">
    <source>
        <dbReference type="Proteomes" id="UP000620104"/>
    </source>
</evidence>
<reference evidence="5" key="1">
    <citation type="submission" date="2020-07" db="EMBL/GenBank/DDBJ databases">
        <title>Draft Genome Sequence of a Deep-Sea Yeast, Naganishia (Cryptococcus) liquefaciens strain N6.</title>
        <authorList>
            <person name="Han Y.W."/>
            <person name="Kajitani R."/>
            <person name="Morimoto H."/>
            <person name="Parhat M."/>
            <person name="Tsubouchi H."/>
            <person name="Bakenova O."/>
            <person name="Ogata M."/>
            <person name="Argunhan B."/>
            <person name="Aoki R."/>
            <person name="Kajiwara S."/>
            <person name="Itoh T."/>
            <person name="Iwasaki H."/>
        </authorList>
    </citation>
    <scope>NUCLEOTIDE SEQUENCE</scope>
    <source>
        <strain evidence="5">N6</strain>
    </source>
</reference>
<proteinExistence type="inferred from homology"/>
<protein>
    <recommendedName>
        <fullName evidence="7">RRM domain-containing protein</fullName>
    </recommendedName>
</protein>
<dbReference type="AlphaFoldDB" id="A0A8H3U066"/>
<dbReference type="Gene3D" id="3.30.70.330">
    <property type="match status" value="1"/>
</dbReference>
<evidence type="ECO:0000259" key="4">
    <source>
        <dbReference type="Pfam" id="PF17799"/>
    </source>
</evidence>
<dbReference type="InterPro" id="IPR012677">
    <property type="entry name" value="Nucleotide-bd_a/b_plait_sf"/>
</dbReference>
<evidence type="ECO:0000256" key="2">
    <source>
        <dbReference type="SAM" id="MobiDB-lite"/>
    </source>
</evidence>
<dbReference type="GO" id="GO:0003676">
    <property type="term" value="F:nucleic acid binding"/>
    <property type="evidence" value="ECO:0007669"/>
    <property type="project" value="InterPro"/>
</dbReference>
<dbReference type="InterPro" id="IPR035979">
    <property type="entry name" value="RBD_domain_sf"/>
</dbReference>
<dbReference type="EMBL" id="BLZA01000053">
    <property type="protein sequence ID" value="GHJ90018.1"/>
    <property type="molecule type" value="Genomic_DNA"/>
</dbReference>
<dbReference type="PANTHER" id="PTHR13191:SF0">
    <property type="entry name" value="RIBOSOMAL RNA-PROCESSING PROTEIN 7 HOMOLOG A-RELATED"/>
    <property type="match status" value="1"/>
</dbReference>
<comment type="similarity">
    <text evidence="1">Belongs to the RRP7 family.</text>
</comment>